<organism evidence="2 3">
    <name type="scientific">Mycena pura</name>
    <dbReference type="NCBI Taxonomy" id="153505"/>
    <lineage>
        <taxon>Eukaryota</taxon>
        <taxon>Fungi</taxon>
        <taxon>Dikarya</taxon>
        <taxon>Basidiomycota</taxon>
        <taxon>Agaricomycotina</taxon>
        <taxon>Agaricomycetes</taxon>
        <taxon>Agaricomycetidae</taxon>
        <taxon>Agaricales</taxon>
        <taxon>Marasmiineae</taxon>
        <taxon>Mycenaceae</taxon>
        <taxon>Mycena</taxon>
    </lineage>
</organism>
<protein>
    <submittedName>
        <fullName evidence="2">Uncharacterized protein</fullName>
    </submittedName>
</protein>
<evidence type="ECO:0000313" key="3">
    <source>
        <dbReference type="Proteomes" id="UP001219525"/>
    </source>
</evidence>
<sequence length="269" mass="30284">MLDMRIQPERRNKDAAGCRTDMILGGDVQGVSLRRPMVHLNQSLSWNYNETSKPHDSSTPTTQYTGRSIVKKDYLSPFQRLPELGARRRVWQDENLGRSIPVAVMDAVGKAKEFRSHRPPGNPGLCRVKCDTWRLPSTKSGSWDDAHLLAVTTMHSECIIYSDESVQRARDHAEDADAARDADVARDRSQDKKSRRHSSANVAPAGASGLKENVRYNTKGARIERRLREVADGKPIGFVIREIYKRSRNVKKSALKSVFADLAAMRTEE</sequence>
<feature type="region of interest" description="Disordered" evidence="1">
    <location>
        <begin position="171"/>
        <end position="211"/>
    </location>
</feature>
<proteinExistence type="predicted"/>
<dbReference type="AlphaFoldDB" id="A0AAD6YLB9"/>
<comment type="caution">
    <text evidence="2">The sequence shown here is derived from an EMBL/GenBank/DDBJ whole genome shotgun (WGS) entry which is preliminary data.</text>
</comment>
<dbReference type="Proteomes" id="UP001219525">
    <property type="component" value="Unassembled WGS sequence"/>
</dbReference>
<feature type="compositionally biased region" description="Basic and acidic residues" evidence="1">
    <location>
        <begin position="171"/>
        <end position="192"/>
    </location>
</feature>
<name>A0AAD6YLB9_9AGAR</name>
<gene>
    <name evidence="2" type="ORF">GGX14DRAFT_664424</name>
</gene>
<evidence type="ECO:0000313" key="2">
    <source>
        <dbReference type="EMBL" id="KAJ7222607.1"/>
    </source>
</evidence>
<keyword evidence="3" id="KW-1185">Reference proteome</keyword>
<reference evidence="2" key="1">
    <citation type="submission" date="2023-03" db="EMBL/GenBank/DDBJ databases">
        <title>Massive genome expansion in bonnet fungi (Mycena s.s.) driven by repeated elements and novel gene families across ecological guilds.</title>
        <authorList>
            <consortium name="Lawrence Berkeley National Laboratory"/>
            <person name="Harder C.B."/>
            <person name="Miyauchi S."/>
            <person name="Viragh M."/>
            <person name="Kuo A."/>
            <person name="Thoen E."/>
            <person name="Andreopoulos B."/>
            <person name="Lu D."/>
            <person name="Skrede I."/>
            <person name="Drula E."/>
            <person name="Henrissat B."/>
            <person name="Morin E."/>
            <person name="Kohler A."/>
            <person name="Barry K."/>
            <person name="LaButti K."/>
            <person name="Morin E."/>
            <person name="Salamov A."/>
            <person name="Lipzen A."/>
            <person name="Mereny Z."/>
            <person name="Hegedus B."/>
            <person name="Baldrian P."/>
            <person name="Stursova M."/>
            <person name="Weitz H."/>
            <person name="Taylor A."/>
            <person name="Grigoriev I.V."/>
            <person name="Nagy L.G."/>
            <person name="Martin F."/>
            <person name="Kauserud H."/>
        </authorList>
    </citation>
    <scope>NUCLEOTIDE SEQUENCE</scope>
    <source>
        <strain evidence="2">9144</strain>
    </source>
</reference>
<evidence type="ECO:0000256" key="1">
    <source>
        <dbReference type="SAM" id="MobiDB-lite"/>
    </source>
</evidence>
<accession>A0AAD6YLB9</accession>
<dbReference type="EMBL" id="JARJCW010000007">
    <property type="protein sequence ID" value="KAJ7222607.1"/>
    <property type="molecule type" value="Genomic_DNA"/>
</dbReference>